<reference evidence="1 2" key="1">
    <citation type="journal article" date="2016" name="Mol. Biol. Evol.">
        <title>Comparative Genomics of Early-Diverging Mushroom-Forming Fungi Provides Insights into the Origins of Lignocellulose Decay Capabilities.</title>
        <authorList>
            <person name="Nagy L.G."/>
            <person name="Riley R."/>
            <person name="Tritt A."/>
            <person name="Adam C."/>
            <person name="Daum C."/>
            <person name="Floudas D."/>
            <person name="Sun H."/>
            <person name="Yadav J.S."/>
            <person name="Pangilinan J."/>
            <person name="Larsson K.H."/>
            <person name="Matsuura K."/>
            <person name="Barry K."/>
            <person name="Labutti K."/>
            <person name="Kuo R."/>
            <person name="Ohm R.A."/>
            <person name="Bhattacharya S.S."/>
            <person name="Shirouzu T."/>
            <person name="Yoshinaga Y."/>
            <person name="Martin F.M."/>
            <person name="Grigoriev I.V."/>
            <person name="Hibbett D.S."/>
        </authorList>
    </citation>
    <scope>NUCLEOTIDE SEQUENCE [LARGE SCALE GENOMIC DNA]</scope>
    <source>
        <strain evidence="1 2">HHB12029</strain>
    </source>
</reference>
<proteinExistence type="predicted"/>
<dbReference type="AlphaFoldDB" id="A0A165FR27"/>
<organism evidence="1 2">
    <name type="scientific">Exidia glandulosa HHB12029</name>
    <dbReference type="NCBI Taxonomy" id="1314781"/>
    <lineage>
        <taxon>Eukaryota</taxon>
        <taxon>Fungi</taxon>
        <taxon>Dikarya</taxon>
        <taxon>Basidiomycota</taxon>
        <taxon>Agaricomycotina</taxon>
        <taxon>Agaricomycetes</taxon>
        <taxon>Auriculariales</taxon>
        <taxon>Exidiaceae</taxon>
        <taxon>Exidia</taxon>
    </lineage>
</organism>
<gene>
    <name evidence="1" type="ORF">EXIGLDRAFT_148344</name>
</gene>
<keyword evidence="2" id="KW-1185">Reference proteome</keyword>
<dbReference type="InParanoid" id="A0A165FR27"/>
<protein>
    <recommendedName>
        <fullName evidence="3">F-box domain-containing protein</fullName>
    </recommendedName>
</protein>
<evidence type="ECO:0000313" key="1">
    <source>
        <dbReference type="EMBL" id="KZV89396.1"/>
    </source>
</evidence>
<sequence length="588" mass="66435">MRSCSQLRHHVQHAVASNLVVMFCCAVSDPASVGAEFQPSFLTSLPVLFVAPTSMPDAPPIDADNADDPRDDASRDILASLDDLIANGGHTPAELAPQLAALAKRARAGGLAEIALHLDLSSLRMQLSILKDDLGTVLEQRERKTRRAPCTYRDVPADVWGLIFLEWLALEKRWDSEDTRCSWKWDEMRVPFVAASMCRLWRVAALATQRLWTMVVHDFALMGDQESWLEYQNAHLERTGPYLPFTVYLICNVSEVTFGDPVWTQFRNTFLSRASNLLIIIESRDYNSHILNTVSLPRLEELHIWGKGGTRIVEADALVLNGDLPRLRTIKFTDVAVYGGPAVGPQRRFETVTRLSVAVEYDTVEEFAARNEQFPNLDHLVLTTQHFTGELTVPYVWTGLKTLELQARQIEDTVALALRFPDLENLVVDPTGPGPSWELFHLFVVTACPGVKQFSMQYGTNFDKFFPIMGTLDQIETLTFLRHCLRPTVPLGLMRPTAEGLWPFRGLKKLEFADETHCDADLDPTVLRELLHARRQAYVEKLVHARLEISAELESPRRVLFGTMDTDEKERRTAEVMAQIADWNMVVE</sequence>
<name>A0A165FR27_EXIGL</name>
<dbReference type="Proteomes" id="UP000077266">
    <property type="component" value="Unassembled WGS sequence"/>
</dbReference>
<dbReference type="EMBL" id="KV426074">
    <property type="protein sequence ID" value="KZV89396.1"/>
    <property type="molecule type" value="Genomic_DNA"/>
</dbReference>
<evidence type="ECO:0008006" key="3">
    <source>
        <dbReference type="Google" id="ProtNLM"/>
    </source>
</evidence>
<accession>A0A165FR27</accession>
<dbReference type="OrthoDB" id="3003445at2759"/>
<evidence type="ECO:0000313" key="2">
    <source>
        <dbReference type="Proteomes" id="UP000077266"/>
    </source>
</evidence>